<name>B8JDY0_ANAD2</name>
<protein>
    <recommendedName>
        <fullName evidence="2">GTP 3',8-cyclase</fullName>
        <ecNumber evidence="2">4.1.99.22</ecNumber>
    </recommendedName>
</protein>
<keyword evidence="3" id="KW-0004">4Fe-4S</keyword>
<evidence type="ECO:0000256" key="6">
    <source>
        <dbReference type="ARBA" id="ARBA00022741"/>
    </source>
</evidence>
<evidence type="ECO:0000256" key="4">
    <source>
        <dbReference type="ARBA" id="ARBA00022691"/>
    </source>
</evidence>
<keyword evidence="6" id="KW-0547">Nucleotide-binding</keyword>
<keyword evidence="8" id="KW-0411">Iron-sulfur</keyword>
<dbReference type="PANTHER" id="PTHR22960:SF0">
    <property type="entry name" value="MOLYBDENUM COFACTOR BIOSYNTHESIS PROTEIN 1"/>
    <property type="match status" value="1"/>
</dbReference>
<evidence type="ECO:0000256" key="9">
    <source>
        <dbReference type="ARBA" id="ARBA00023134"/>
    </source>
</evidence>
<dbReference type="PANTHER" id="PTHR22960">
    <property type="entry name" value="MOLYBDOPTERIN COFACTOR SYNTHESIS PROTEIN A"/>
    <property type="match status" value="1"/>
</dbReference>
<evidence type="ECO:0000256" key="1">
    <source>
        <dbReference type="ARBA" id="ARBA00001966"/>
    </source>
</evidence>
<reference evidence="14" key="1">
    <citation type="submission" date="2009-01" db="EMBL/GenBank/DDBJ databases">
        <title>Complete sequence of Anaeromyxobacter dehalogenans 2CP-1.</title>
        <authorList>
            <consortium name="US DOE Joint Genome Institute"/>
            <person name="Lucas S."/>
            <person name="Copeland A."/>
            <person name="Lapidus A."/>
            <person name="Glavina del Rio T."/>
            <person name="Dalin E."/>
            <person name="Tice H."/>
            <person name="Bruce D."/>
            <person name="Goodwin L."/>
            <person name="Pitluck S."/>
            <person name="Saunders E."/>
            <person name="Brettin T."/>
            <person name="Detter J.C."/>
            <person name="Han C."/>
            <person name="Larimer F."/>
            <person name="Land M."/>
            <person name="Hauser L."/>
            <person name="Kyrpides N."/>
            <person name="Ovchinnikova G."/>
            <person name="Beliaev A.S."/>
            <person name="Richardson P."/>
        </authorList>
    </citation>
    <scope>NUCLEOTIDE SEQUENCE</scope>
    <source>
        <strain evidence="14">2CP-1</strain>
    </source>
</reference>
<dbReference type="InterPro" id="IPR013483">
    <property type="entry name" value="MoaA"/>
</dbReference>
<comment type="cofactor">
    <cofactor evidence="1">
        <name>[4Fe-4S] cluster</name>
        <dbReference type="ChEBI" id="CHEBI:49883"/>
    </cofactor>
</comment>
<dbReference type="InterPro" id="IPR000385">
    <property type="entry name" value="MoaA_NifB_PqqE_Fe-S-bd_CS"/>
</dbReference>
<dbReference type="AlphaFoldDB" id="B8JDY0"/>
<evidence type="ECO:0000256" key="11">
    <source>
        <dbReference type="ARBA" id="ARBA00023239"/>
    </source>
</evidence>
<sequence length="337" mass="36027">MEQLREPTPAAPRKGPALADAQGRLIRYLRVSLTDRCNFRCTYCSPAEHEAPDALLQRPEIARLVRVFAGLGVRRVRLTGGEPTLRKDLVEIVADAAATPGIEEVALTTNGHRLDELVAPLRAAGLGAVNVSLDTLVPERLGGVSGKGARLDRILAGIDAAAGRFRSLKLNTVVMRGVNEDELGALVRYAWDRGALPRFIEQMPFGGGVPVPLAEVRAGLEAQGFALEPDGWKGWGPARHMRARDAAGRTGLVGFIGAMTENFCEDCNRARVAADGGFQACLGGQDRVNLRDLMRGGAQDEGLAEAVRGALWRKAPRHHMEDAGSGLVLLPMRGLGG</sequence>
<dbReference type="SMART" id="SM00729">
    <property type="entry name" value="Elp3"/>
    <property type="match status" value="1"/>
</dbReference>
<dbReference type="Pfam" id="PF06463">
    <property type="entry name" value="Mob_synth_C"/>
    <property type="match status" value="1"/>
</dbReference>
<dbReference type="GO" id="GO:0051539">
    <property type="term" value="F:4 iron, 4 sulfur cluster binding"/>
    <property type="evidence" value="ECO:0007669"/>
    <property type="project" value="UniProtKB-KW"/>
</dbReference>
<keyword evidence="10" id="KW-0501">Molybdenum cofactor biosynthesis</keyword>
<dbReference type="InterPro" id="IPR058240">
    <property type="entry name" value="rSAM_sf"/>
</dbReference>
<gene>
    <name evidence="14" type="ordered locus">A2cp1_0873</name>
</gene>
<evidence type="ECO:0000313" key="15">
    <source>
        <dbReference type="Proteomes" id="UP000007089"/>
    </source>
</evidence>
<evidence type="ECO:0000256" key="5">
    <source>
        <dbReference type="ARBA" id="ARBA00022723"/>
    </source>
</evidence>
<dbReference type="GO" id="GO:0061799">
    <property type="term" value="F:cyclic pyranopterin monophosphate synthase activity"/>
    <property type="evidence" value="ECO:0007669"/>
    <property type="project" value="TreeGrafter"/>
</dbReference>
<dbReference type="Pfam" id="PF04055">
    <property type="entry name" value="Radical_SAM"/>
    <property type="match status" value="1"/>
</dbReference>
<keyword evidence="5" id="KW-0479">Metal-binding</keyword>
<evidence type="ECO:0000256" key="8">
    <source>
        <dbReference type="ARBA" id="ARBA00023014"/>
    </source>
</evidence>
<dbReference type="SUPFAM" id="SSF102114">
    <property type="entry name" value="Radical SAM enzymes"/>
    <property type="match status" value="1"/>
</dbReference>
<dbReference type="PROSITE" id="PS51918">
    <property type="entry name" value="RADICAL_SAM"/>
    <property type="match status" value="1"/>
</dbReference>
<feature type="domain" description="Radical SAM core" evidence="13">
    <location>
        <begin position="21"/>
        <end position="237"/>
    </location>
</feature>
<keyword evidence="9" id="KW-0342">GTP-binding</keyword>
<evidence type="ECO:0000256" key="2">
    <source>
        <dbReference type="ARBA" id="ARBA00012167"/>
    </source>
</evidence>
<dbReference type="EMBL" id="CP001359">
    <property type="protein sequence ID" value="ACL64225.1"/>
    <property type="molecule type" value="Genomic_DNA"/>
</dbReference>
<keyword evidence="15" id="KW-1185">Reference proteome</keyword>
<dbReference type="InterPro" id="IPR010505">
    <property type="entry name" value="MoaA_twitch"/>
</dbReference>
<dbReference type="GO" id="GO:0005525">
    <property type="term" value="F:GTP binding"/>
    <property type="evidence" value="ECO:0007669"/>
    <property type="project" value="UniProtKB-KW"/>
</dbReference>
<dbReference type="CDD" id="cd21117">
    <property type="entry name" value="Twitch_MoaA"/>
    <property type="match status" value="1"/>
</dbReference>
<organism evidence="14 15">
    <name type="scientific">Anaeromyxobacter dehalogenans (strain ATCC BAA-258 / DSM 21875 / 2CP-1)</name>
    <dbReference type="NCBI Taxonomy" id="455488"/>
    <lineage>
        <taxon>Bacteria</taxon>
        <taxon>Pseudomonadati</taxon>
        <taxon>Myxococcota</taxon>
        <taxon>Myxococcia</taxon>
        <taxon>Myxococcales</taxon>
        <taxon>Cystobacterineae</taxon>
        <taxon>Anaeromyxobacteraceae</taxon>
        <taxon>Anaeromyxobacter</taxon>
    </lineage>
</organism>
<keyword evidence="11" id="KW-0456">Lyase</keyword>
<dbReference type="Proteomes" id="UP000007089">
    <property type="component" value="Chromosome"/>
</dbReference>
<evidence type="ECO:0000256" key="7">
    <source>
        <dbReference type="ARBA" id="ARBA00023004"/>
    </source>
</evidence>
<keyword evidence="4" id="KW-0949">S-adenosyl-L-methionine</keyword>
<dbReference type="SFLD" id="SFLDG01386">
    <property type="entry name" value="main_SPASM_domain-containing"/>
    <property type="match status" value="1"/>
</dbReference>
<dbReference type="HOGENOM" id="CLU_009273_0_1_7"/>
<dbReference type="NCBIfam" id="TIGR02666">
    <property type="entry name" value="moaA"/>
    <property type="match status" value="1"/>
</dbReference>
<dbReference type="Gene3D" id="3.20.20.70">
    <property type="entry name" value="Aldolase class I"/>
    <property type="match status" value="1"/>
</dbReference>
<evidence type="ECO:0000259" key="13">
    <source>
        <dbReference type="PROSITE" id="PS51918"/>
    </source>
</evidence>
<dbReference type="SFLD" id="SFLDG01383">
    <property type="entry name" value="cyclic_pyranopterin_phosphate"/>
    <property type="match status" value="1"/>
</dbReference>
<keyword evidence="7" id="KW-0408">Iron</keyword>
<proteinExistence type="predicted"/>
<dbReference type="SFLD" id="SFLDS00029">
    <property type="entry name" value="Radical_SAM"/>
    <property type="match status" value="1"/>
</dbReference>
<evidence type="ECO:0000256" key="3">
    <source>
        <dbReference type="ARBA" id="ARBA00022485"/>
    </source>
</evidence>
<dbReference type="CDD" id="cd01335">
    <property type="entry name" value="Radical_SAM"/>
    <property type="match status" value="1"/>
</dbReference>
<dbReference type="InterPro" id="IPR013785">
    <property type="entry name" value="Aldolase_TIM"/>
</dbReference>
<dbReference type="GO" id="GO:0046872">
    <property type="term" value="F:metal ion binding"/>
    <property type="evidence" value="ECO:0007669"/>
    <property type="project" value="UniProtKB-KW"/>
</dbReference>
<dbReference type="InterPro" id="IPR050105">
    <property type="entry name" value="MoCo_biosynth_MoaA/MoaC"/>
</dbReference>
<dbReference type="InterPro" id="IPR040064">
    <property type="entry name" value="MoaA-like"/>
</dbReference>
<evidence type="ECO:0000256" key="12">
    <source>
        <dbReference type="ARBA" id="ARBA00048697"/>
    </source>
</evidence>
<evidence type="ECO:0000313" key="14">
    <source>
        <dbReference type="EMBL" id="ACL64225.1"/>
    </source>
</evidence>
<accession>B8JDY0</accession>
<evidence type="ECO:0000256" key="10">
    <source>
        <dbReference type="ARBA" id="ARBA00023150"/>
    </source>
</evidence>
<dbReference type="GO" id="GO:0061798">
    <property type="term" value="F:GTP 3',8'-cyclase activity"/>
    <property type="evidence" value="ECO:0007669"/>
    <property type="project" value="UniProtKB-EC"/>
</dbReference>
<dbReference type="EC" id="4.1.99.22" evidence="2"/>
<dbReference type="PROSITE" id="PS01305">
    <property type="entry name" value="MOAA_NIFB_PQQE"/>
    <property type="match status" value="1"/>
</dbReference>
<dbReference type="InterPro" id="IPR006638">
    <property type="entry name" value="Elp3/MiaA/NifB-like_rSAM"/>
</dbReference>
<dbReference type="SFLD" id="SFLDG01067">
    <property type="entry name" value="SPASM/twitch_domain_containing"/>
    <property type="match status" value="1"/>
</dbReference>
<dbReference type="GO" id="GO:0006777">
    <property type="term" value="P:Mo-molybdopterin cofactor biosynthetic process"/>
    <property type="evidence" value="ECO:0007669"/>
    <property type="project" value="UniProtKB-KW"/>
</dbReference>
<dbReference type="UniPathway" id="UPA00344"/>
<dbReference type="KEGG" id="acp:A2cp1_0873"/>
<comment type="catalytic activity">
    <reaction evidence="12">
        <text>GTP + AH2 + S-adenosyl-L-methionine = (8S)-3',8-cyclo-7,8-dihydroguanosine 5'-triphosphate + 5'-deoxyadenosine + L-methionine + A + H(+)</text>
        <dbReference type="Rhea" id="RHEA:49576"/>
        <dbReference type="ChEBI" id="CHEBI:13193"/>
        <dbReference type="ChEBI" id="CHEBI:15378"/>
        <dbReference type="ChEBI" id="CHEBI:17319"/>
        <dbReference type="ChEBI" id="CHEBI:17499"/>
        <dbReference type="ChEBI" id="CHEBI:37565"/>
        <dbReference type="ChEBI" id="CHEBI:57844"/>
        <dbReference type="ChEBI" id="CHEBI:59789"/>
        <dbReference type="ChEBI" id="CHEBI:131766"/>
        <dbReference type="EC" id="4.1.99.22"/>
    </reaction>
</comment>
<dbReference type="InterPro" id="IPR007197">
    <property type="entry name" value="rSAM"/>
</dbReference>
<dbReference type="RefSeq" id="WP_012632232.1">
    <property type="nucleotide sequence ID" value="NC_011891.1"/>
</dbReference>